<dbReference type="AlphaFoldDB" id="A0A0A2TFT1"/>
<protein>
    <recommendedName>
        <fullName evidence="4">Lipoprotein</fullName>
    </recommendedName>
</protein>
<accession>A0A0A2TFT1</accession>
<keyword evidence="3" id="KW-1185">Reference proteome</keyword>
<evidence type="ECO:0008006" key="4">
    <source>
        <dbReference type="Google" id="ProtNLM"/>
    </source>
</evidence>
<comment type="caution">
    <text evidence="2">The sequence shown here is derived from an EMBL/GenBank/DDBJ whole genome shotgun (WGS) entry which is preliminary data.</text>
</comment>
<evidence type="ECO:0000313" key="3">
    <source>
        <dbReference type="Proteomes" id="UP000030147"/>
    </source>
</evidence>
<proteinExistence type="predicted"/>
<evidence type="ECO:0000313" key="2">
    <source>
        <dbReference type="EMBL" id="KGP74389.1"/>
    </source>
</evidence>
<name>A0A0A2TFT1_9BACI</name>
<evidence type="ECO:0000256" key="1">
    <source>
        <dbReference type="SAM" id="SignalP"/>
    </source>
</evidence>
<sequence length="168" mass="18854">MTIPKHLLAVLAFILLLSACGNGTNENNFETIASEKTLPTNFLETAFKRETTPLFEYMVKKADNKSGFEHLWSLYGLKDKLPNIDFNKHNVFFLGVQESGSCPYYINKGDIRIENNTMKVSLSQPEKACTSDATPRTFVIRIDQKISGNIKNVVMVQSGAKTNVPFEN</sequence>
<reference evidence="2 3" key="1">
    <citation type="journal article" date="2015" name="Stand. Genomic Sci.">
        <title>High quality draft genome sequence of the moderately halophilic bacterium Pontibacillus yanchengensis Y32(T) and comparison among Pontibacillus genomes.</title>
        <authorList>
            <person name="Huang J."/>
            <person name="Qiao Z.X."/>
            <person name="Tang J.W."/>
            <person name="Wang G."/>
        </authorList>
    </citation>
    <scope>NUCLEOTIDE SEQUENCE [LARGE SCALE GENOMIC DNA]</scope>
    <source>
        <strain evidence="2 3">Y32</strain>
    </source>
</reference>
<dbReference type="EMBL" id="AVBF01000003">
    <property type="protein sequence ID" value="KGP74389.1"/>
    <property type="molecule type" value="Genomic_DNA"/>
</dbReference>
<keyword evidence="1" id="KW-0732">Signal</keyword>
<dbReference type="OrthoDB" id="2990781at2"/>
<dbReference type="eggNOG" id="ENOG50341YX">
    <property type="taxonomic scope" value="Bacteria"/>
</dbReference>
<feature type="signal peptide" evidence="1">
    <location>
        <begin position="1"/>
        <end position="23"/>
    </location>
</feature>
<dbReference type="PROSITE" id="PS51257">
    <property type="entry name" value="PROKAR_LIPOPROTEIN"/>
    <property type="match status" value="1"/>
</dbReference>
<dbReference type="RefSeq" id="WP_036815553.1">
    <property type="nucleotide sequence ID" value="NZ_AVBF01000003.1"/>
</dbReference>
<feature type="chain" id="PRO_5038770633" description="Lipoprotein" evidence="1">
    <location>
        <begin position="24"/>
        <end position="168"/>
    </location>
</feature>
<gene>
    <name evidence="2" type="ORF">N782_15025</name>
</gene>
<organism evidence="2 3">
    <name type="scientific">Pontibacillus yanchengensis Y32</name>
    <dbReference type="NCBI Taxonomy" id="1385514"/>
    <lineage>
        <taxon>Bacteria</taxon>
        <taxon>Bacillati</taxon>
        <taxon>Bacillota</taxon>
        <taxon>Bacilli</taxon>
        <taxon>Bacillales</taxon>
        <taxon>Bacillaceae</taxon>
        <taxon>Pontibacillus</taxon>
    </lineage>
</organism>
<dbReference type="Proteomes" id="UP000030147">
    <property type="component" value="Unassembled WGS sequence"/>
</dbReference>